<dbReference type="GO" id="GO:0008233">
    <property type="term" value="F:peptidase activity"/>
    <property type="evidence" value="ECO:0007669"/>
    <property type="project" value="UniProtKB-KW"/>
</dbReference>
<dbReference type="RefSeq" id="WP_392441110.1">
    <property type="nucleotide sequence ID" value="NZ_JBGXBU010000001.1"/>
</dbReference>
<feature type="domain" description="Lon proteolytic" evidence="3">
    <location>
        <begin position="419"/>
        <end position="616"/>
    </location>
</feature>
<dbReference type="PROSITE" id="PS51786">
    <property type="entry name" value="LON_PROTEOLYTIC"/>
    <property type="match status" value="1"/>
</dbReference>
<accession>A0ABW9GMM5</accession>
<proteinExistence type="inferred from homology"/>
<name>A0ABW9GMM5_9GAMM</name>
<evidence type="ECO:0000256" key="1">
    <source>
        <dbReference type="ARBA" id="ARBA00022670"/>
    </source>
</evidence>
<dbReference type="Proteomes" id="UP001630969">
    <property type="component" value="Unassembled WGS sequence"/>
</dbReference>
<dbReference type="Pfam" id="PF13654">
    <property type="entry name" value="AAA_32"/>
    <property type="match status" value="1"/>
</dbReference>
<organism evidence="4 5">
    <name type="scientific">Aeromonas bivalvium</name>
    <dbReference type="NCBI Taxonomy" id="440079"/>
    <lineage>
        <taxon>Bacteria</taxon>
        <taxon>Pseudomonadati</taxon>
        <taxon>Pseudomonadota</taxon>
        <taxon>Gammaproteobacteria</taxon>
        <taxon>Aeromonadales</taxon>
        <taxon>Aeromonadaceae</taxon>
        <taxon>Aeromonas</taxon>
    </lineage>
</organism>
<comment type="catalytic activity">
    <reaction evidence="2">
        <text>Hydrolysis of proteins in presence of ATP.</text>
        <dbReference type="EC" id="3.4.21.53"/>
    </reaction>
</comment>
<dbReference type="EMBL" id="JBGXBU010000001">
    <property type="protein sequence ID" value="MFM4891550.1"/>
    <property type="molecule type" value="Genomic_DNA"/>
</dbReference>
<protein>
    <recommendedName>
        <fullName evidence="2">endopeptidase La</fullName>
        <ecNumber evidence="2">3.4.21.53</ecNumber>
    </recommendedName>
</protein>
<dbReference type="PANTHER" id="PTHR10046">
    <property type="entry name" value="ATP DEPENDENT LON PROTEASE FAMILY MEMBER"/>
    <property type="match status" value="1"/>
</dbReference>
<comment type="caution">
    <text evidence="4">The sequence shown here is derived from an EMBL/GenBank/DDBJ whole genome shotgun (WGS) entry which is preliminary data.</text>
</comment>
<evidence type="ECO:0000259" key="3">
    <source>
        <dbReference type="PROSITE" id="PS51786"/>
    </source>
</evidence>
<dbReference type="Gene3D" id="3.30.230.10">
    <property type="match status" value="1"/>
</dbReference>
<dbReference type="InterPro" id="IPR027417">
    <property type="entry name" value="P-loop_NTPase"/>
</dbReference>
<dbReference type="InterPro" id="IPR046843">
    <property type="entry name" value="LonB_AAA-LID"/>
</dbReference>
<dbReference type="PRINTS" id="PR00830">
    <property type="entry name" value="ENDOLAPTASE"/>
</dbReference>
<evidence type="ECO:0000256" key="2">
    <source>
        <dbReference type="PROSITE-ProRule" id="PRU01122"/>
    </source>
</evidence>
<dbReference type="Gene3D" id="1.10.8.60">
    <property type="match status" value="1"/>
</dbReference>
<comment type="similarity">
    <text evidence="2">Belongs to the peptidase S16 family.</text>
</comment>
<evidence type="ECO:0000313" key="5">
    <source>
        <dbReference type="Proteomes" id="UP001630969"/>
    </source>
</evidence>
<sequence>MAELTSEQLKPAFAIDLFAPLSELEPIPFAALQPRAISAIKRLASFDGDCPVMLINGFPGADYEQVCRTLIADTHGKDGDLFDLCYTENLNNPFKPIWLRLQPGTGFEFCEMVGELLKLMSHHLDAERLVTRIMRKQKDDPKIADFLSDLSAHVALGLEFQHPVLINLLIHHEDQQAPVIYGRDLNWDTLFGSINYQTEQGSVYANQHLLEPGLMRQANGGYLILQLDELLDQPHLWFKLKNAMLKGELDWNAYQEGKTLTPFFAPEATPIRLKLILVGDRLEVAEFQMLDRDMSERIFLRADLVSEVEIDDELPDFLGYLAWIRQRWSLLDFTPAAQAALCRHASRLCDHQEWLSLSEVQLTALMRLADSLARELEADIIDQDHIVNALAEQDFRLNYLVEQSDQGVIDGQILLQTEGEEIGQINGLSVIQVAGHPYDFGEPVRLTATVHLGDGDVADIERKAELAGHIHAKAMMIIHGYLSNKFGAENPSPLSANLVFEQSYHEIDGDSASLTGLCALLSALARQPIYQHFAVTGAVDQFGNVQAVGGVNEKIEGFFRVCQIHGLNGKQGILLPGTNAQQLNLSDEVIVAVEQGQFHIHPVDHVEEAIELLTGCVAGEPDMPDTLFYRIQQRLDDLNGTLPKTGIMRTILGRLFGH</sequence>
<keyword evidence="5" id="KW-1185">Reference proteome</keyword>
<dbReference type="Pfam" id="PF05362">
    <property type="entry name" value="Lon_C"/>
    <property type="match status" value="1"/>
</dbReference>
<dbReference type="EC" id="3.4.21.53" evidence="2"/>
<dbReference type="GeneID" id="97218718"/>
<dbReference type="Gene3D" id="3.40.50.300">
    <property type="entry name" value="P-loop containing nucleotide triphosphate hydrolases"/>
    <property type="match status" value="1"/>
</dbReference>
<dbReference type="Pfam" id="PF20436">
    <property type="entry name" value="LonB_AAA-LID"/>
    <property type="match status" value="1"/>
</dbReference>
<dbReference type="InterPro" id="IPR027065">
    <property type="entry name" value="Lon_Prtase"/>
</dbReference>
<dbReference type="InterPro" id="IPR041699">
    <property type="entry name" value="AAA_32"/>
</dbReference>
<reference evidence="4 5" key="1">
    <citation type="submission" date="2024-09" db="EMBL/GenBank/DDBJ databases">
        <title>Aeromonas strains Genome sequencing and assembly.</title>
        <authorList>
            <person name="Hu X."/>
            <person name="Tang B."/>
        </authorList>
    </citation>
    <scope>NUCLEOTIDE SEQUENCE [LARGE SCALE GENOMIC DNA]</scope>
    <source>
        <strain evidence="4 5">NB23SCDHY001</strain>
    </source>
</reference>
<dbReference type="SUPFAM" id="SSF54211">
    <property type="entry name" value="Ribosomal protein S5 domain 2-like"/>
    <property type="match status" value="1"/>
</dbReference>
<keyword evidence="1 2" id="KW-0645">Protease</keyword>
<gene>
    <name evidence="4" type="ORF">ACEUDJ_01425</name>
</gene>
<keyword evidence="2" id="KW-0378">Hydrolase</keyword>
<evidence type="ECO:0000313" key="4">
    <source>
        <dbReference type="EMBL" id="MFM4891550.1"/>
    </source>
</evidence>
<keyword evidence="2" id="KW-0720">Serine protease</keyword>
<feature type="active site" evidence="2">
    <location>
        <position position="554"/>
    </location>
</feature>
<dbReference type="GO" id="GO:0006508">
    <property type="term" value="P:proteolysis"/>
    <property type="evidence" value="ECO:0007669"/>
    <property type="project" value="UniProtKB-KW"/>
</dbReference>
<dbReference type="InterPro" id="IPR014721">
    <property type="entry name" value="Ribsml_uS5_D2-typ_fold_subgr"/>
</dbReference>
<dbReference type="InterPro" id="IPR020568">
    <property type="entry name" value="Ribosomal_Su5_D2-typ_SF"/>
</dbReference>
<feature type="active site" evidence="2">
    <location>
        <position position="511"/>
    </location>
</feature>
<dbReference type="InterPro" id="IPR008269">
    <property type="entry name" value="Lon_proteolytic"/>
</dbReference>